<dbReference type="AlphaFoldDB" id="A0A226EK74"/>
<evidence type="ECO:0000256" key="1">
    <source>
        <dbReference type="SAM" id="MobiDB-lite"/>
    </source>
</evidence>
<sequence>MDLKDKKTSKHVVQPEEICIRLEEQMPSAPASEQPSTSTSQQETQLQQQKRPHPQARNPRLKSQTSESLVSVGDGSVKSSERRRAVEEETAENKRITAIVGGATACIFLAAFILIAVTLKMTPKIDEIYIHFLFLYVLENVGSNTISKPKRGENISTTFKENYLRKKDTTRRGARTSLVTAFECIQSHNHHEIVSYLSSLHTPPAEEQVESSCETVKVNLAGEDSSVSIGGSDLIIISFTTFSFPAQQDFLHSLQSSYVRIYV</sequence>
<evidence type="ECO:0000313" key="4">
    <source>
        <dbReference type="Proteomes" id="UP000198287"/>
    </source>
</evidence>
<feature type="region of interest" description="Disordered" evidence="1">
    <location>
        <begin position="1"/>
        <end position="91"/>
    </location>
</feature>
<keyword evidence="2" id="KW-0812">Transmembrane</keyword>
<feature type="transmembrane region" description="Helical" evidence="2">
    <location>
        <begin position="96"/>
        <end position="116"/>
    </location>
</feature>
<dbReference type="EMBL" id="LNIX01000003">
    <property type="protein sequence ID" value="OXA58042.1"/>
    <property type="molecule type" value="Genomic_DNA"/>
</dbReference>
<protein>
    <submittedName>
        <fullName evidence="3">Uncharacterized protein</fullName>
    </submittedName>
</protein>
<proteinExistence type="predicted"/>
<dbReference type="Proteomes" id="UP000198287">
    <property type="component" value="Unassembled WGS sequence"/>
</dbReference>
<evidence type="ECO:0000313" key="3">
    <source>
        <dbReference type="EMBL" id="OXA58042.1"/>
    </source>
</evidence>
<feature type="compositionally biased region" description="Low complexity" evidence="1">
    <location>
        <begin position="27"/>
        <end position="49"/>
    </location>
</feature>
<keyword evidence="4" id="KW-1185">Reference proteome</keyword>
<keyword evidence="2" id="KW-0472">Membrane</keyword>
<gene>
    <name evidence="3" type="ORF">Fcan01_07487</name>
</gene>
<keyword evidence="2" id="KW-1133">Transmembrane helix</keyword>
<comment type="caution">
    <text evidence="3">The sequence shown here is derived from an EMBL/GenBank/DDBJ whole genome shotgun (WGS) entry which is preliminary data.</text>
</comment>
<reference evidence="3 4" key="1">
    <citation type="submission" date="2015-12" db="EMBL/GenBank/DDBJ databases">
        <title>The genome of Folsomia candida.</title>
        <authorList>
            <person name="Faddeeva A."/>
            <person name="Derks M.F."/>
            <person name="Anvar Y."/>
            <person name="Smit S."/>
            <person name="Van Straalen N."/>
            <person name="Roelofs D."/>
        </authorList>
    </citation>
    <scope>NUCLEOTIDE SEQUENCE [LARGE SCALE GENOMIC DNA]</scope>
    <source>
        <strain evidence="3 4">VU population</strain>
        <tissue evidence="3">Whole body</tissue>
    </source>
</reference>
<evidence type="ECO:0000256" key="2">
    <source>
        <dbReference type="SAM" id="Phobius"/>
    </source>
</evidence>
<name>A0A226EK74_FOLCA</name>
<feature type="compositionally biased region" description="Basic and acidic residues" evidence="1">
    <location>
        <begin position="79"/>
        <end position="91"/>
    </location>
</feature>
<dbReference type="OrthoDB" id="10569620at2759"/>
<organism evidence="3 4">
    <name type="scientific">Folsomia candida</name>
    <name type="common">Springtail</name>
    <dbReference type="NCBI Taxonomy" id="158441"/>
    <lineage>
        <taxon>Eukaryota</taxon>
        <taxon>Metazoa</taxon>
        <taxon>Ecdysozoa</taxon>
        <taxon>Arthropoda</taxon>
        <taxon>Hexapoda</taxon>
        <taxon>Collembola</taxon>
        <taxon>Entomobryomorpha</taxon>
        <taxon>Isotomoidea</taxon>
        <taxon>Isotomidae</taxon>
        <taxon>Proisotominae</taxon>
        <taxon>Folsomia</taxon>
    </lineage>
</organism>
<accession>A0A226EK74</accession>
<feature type="transmembrane region" description="Helical" evidence="2">
    <location>
        <begin position="128"/>
        <end position="146"/>
    </location>
</feature>